<gene>
    <name evidence="3" type="ORF">BO72DRAFT_452440</name>
</gene>
<dbReference type="InterPro" id="IPR035994">
    <property type="entry name" value="Nucleoside_phosphorylase_sf"/>
</dbReference>
<dbReference type="Gene3D" id="3.40.50.1580">
    <property type="entry name" value="Nucleoside phosphorylase domain"/>
    <property type="match status" value="1"/>
</dbReference>
<dbReference type="PANTHER" id="PTHR46082:SF11">
    <property type="entry name" value="AAA+ ATPASE DOMAIN-CONTAINING PROTEIN-RELATED"/>
    <property type="match status" value="1"/>
</dbReference>
<evidence type="ECO:0000256" key="1">
    <source>
        <dbReference type="SAM" id="MobiDB-lite"/>
    </source>
</evidence>
<accession>A0A8G1RHW4</accession>
<dbReference type="SUPFAM" id="SSF53167">
    <property type="entry name" value="Purine and uridine phosphorylases"/>
    <property type="match status" value="1"/>
</dbReference>
<dbReference type="GeneID" id="63863055"/>
<feature type="domain" description="Nucleoside phosphorylase" evidence="2">
    <location>
        <begin position="17"/>
        <end position="299"/>
    </location>
</feature>
<dbReference type="RefSeq" id="XP_040796714.1">
    <property type="nucleotide sequence ID" value="XM_040945722.1"/>
</dbReference>
<protein>
    <submittedName>
        <fullName evidence="3">Purine and uridine phosphorylase</fullName>
    </submittedName>
</protein>
<dbReference type="Proteomes" id="UP000249789">
    <property type="component" value="Unassembled WGS sequence"/>
</dbReference>
<dbReference type="InterPro" id="IPR053137">
    <property type="entry name" value="NLR-like"/>
</dbReference>
<name>A0A8G1RHW4_9EURO</name>
<dbReference type="EMBL" id="KZ824690">
    <property type="protein sequence ID" value="RAK72702.1"/>
    <property type="molecule type" value="Genomic_DNA"/>
</dbReference>
<evidence type="ECO:0000259" key="2">
    <source>
        <dbReference type="Pfam" id="PF01048"/>
    </source>
</evidence>
<keyword evidence="4" id="KW-1185">Reference proteome</keyword>
<dbReference type="OrthoDB" id="1577640at2759"/>
<dbReference type="Pfam" id="PF01048">
    <property type="entry name" value="PNP_UDP_1"/>
    <property type="match status" value="1"/>
</dbReference>
<dbReference type="GO" id="GO:0003824">
    <property type="term" value="F:catalytic activity"/>
    <property type="evidence" value="ECO:0007669"/>
    <property type="project" value="InterPro"/>
</dbReference>
<dbReference type="AlphaFoldDB" id="A0A8G1RHW4"/>
<proteinExistence type="predicted"/>
<reference evidence="3 4" key="1">
    <citation type="submission" date="2018-02" db="EMBL/GenBank/DDBJ databases">
        <title>The genomes of Aspergillus section Nigri reveals drivers in fungal speciation.</title>
        <authorList>
            <consortium name="DOE Joint Genome Institute"/>
            <person name="Vesth T.C."/>
            <person name="Nybo J."/>
            <person name="Theobald S."/>
            <person name="Brandl J."/>
            <person name="Frisvad J.C."/>
            <person name="Nielsen K.F."/>
            <person name="Lyhne E.K."/>
            <person name="Kogle M.E."/>
            <person name="Kuo A."/>
            <person name="Riley R."/>
            <person name="Clum A."/>
            <person name="Nolan M."/>
            <person name="Lipzen A."/>
            <person name="Salamov A."/>
            <person name="Henrissat B."/>
            <person name="Wiebenga A."/>
            <person name="De vries R.P."/>
            <person name="Grigoriev I.V."/>
            <person name="Mortensen U.H."/>
            <person name="Andersen M.R."/>
            <person name="Baker S.E."/>
        </authorList>
    </citation>
    <scope>NUCLEOTIDE SEQUENCE [LARGE SCALE GENOMIC DNA]</scope>
    <source>
        <strain evidence="3 4">CBS 313.89</strain>
    </source>
</reference>
<dbReference type="InterPro" id="IPR000845">
    <property type="entry name" value="Nucleoside_phosphorylase_d"/>
</dbReference>
<evidence type="ECO:0000313" key="4">
    <source>
        <dbReference type="Proteomes" id="UP000249789"/>
    </source>
</evidence>
<feature type="region of interest" description="Disordered" evidence="1">
    <location>
        <begin position="366"/>
        <end position="404"/>
    </location>
</feature>
<dbReference type="GO" id="GO:0009116">
    <property type="term" value="P:nucleoside metabolic process"/>
    <property type="evidence" value="ECO:0007669"/>
    <property type="project" value="InterPro"/>
</dbReference>
<sequence length="404" mass="44281">MERVRMAEWFSKEDYTVAWICALAPELVAAAAMLDETYAPPAAFRQDPNDSNVYSYGRIGQHKIVVASLGAGMSGKVPASTTATNLLRSFPKIRFGLMVGIGGGIPALIVEDSTDDIRLGDVVVSMPHGEYGGVVQYDHGKIVHEGQFVYAGSLGKPPAILLKAIQSVQKQHDMRGSSIPQLLGEILKERPRMDVKYRRPNTEDHLYQAEYEHPADAKNCSRCDARHLVQRPARESDEPVIHYGLIGSADRVMLHGPTRDKLRTEKNIICLEMEAAGLMDSFPCLVIRGISDYADSHKSDRWHGYASIVAAGYAKELLNFVPELTREPTAVELMSDMSKTLDQLPAQMMKIGQVFQPLASPPQQAGIAFRRDGLSSKAPGSRSGAQRHGASYSAPAGQAKRKRV</sequence>
<dbReference type="VEuPathDB" id="FungiDB:BO72DRAFT_452440"/>
<evidence type="ECO:0000313" key="3">
    <source>
        <dbReference type="EMBL" id="RAK72702.1"/>
    </source>
</evidence>
<organism evidence="3 4">
    <name type="scientific">Aspergillus fijiensis CBS 313.89</name>
    <dbReference type="NCBI Taxonomy" id="1448319"/>
    <lineage>
        <taxon>Eukaryota</taxon>
        <taxon>Fungi</taxon>
        <taxon>Dikarya</taxon>
        <taxon>Ascomycota</taxon>
        <taxon>Pezizomycotina</taxon>
        <taxon>Eurotiomycetes</taxon>
        <taxon>Eurotiomycetidae</taxon>
        <taxon>Eurotiales</taxon>
        <taxon>Aspergillaceae</taxon>
        <taxon>Aspergillus</taxon>
    </lineage>
</organism>
<dbReference type="PANTHER" id="PTHR46082">
    <property type="entry name" value="ATP/GTP-BINDING PROTEIN-RELATED"/>
    <property type="match status" value="1"/>
</dbReference>